<evidence type="ECO:0000313" key="3">
    <source>
        <dbReference type="Proteomes" id="UP000637299"/>
    </source>
</evidence>
<keyword evidence="1" id="KW-0812">Transmembrane</keyword>
<feature type="transmembrane region" description="Helical" evidence="1">
    <location>
        <begin position="135"/>
        <end position="155"/>
    </location>
</feature>
<dbReference type="Proteomes" id="UP000637299">
    <property type="component" value="Unassembled WGS sequence"/>
</dbReference>
<reference evidence="2 3" key="1">
    <citation type="submission" date="2020-09" db="EMBL/GenBank/DDBJ databases">
        <title>Genome seq and assembly of Chryseobacterium sp.</title>
        <authorList>
            <person name="Chhetri G."/>
        </authorList>
    </citation>
    <scope>NUCLEOTIDE SEQUENCE [LARGE SCALE GENOMIC DNA]</scope>
    <source>
        <strain evidence="2 3">GCR10</strain>
    </source>
</reference>
<evidence type="ECO:0000313" key="2">
    <source>
        <dbReference type="EMBL" id="MBD8083020.1"/>
    </source>
</evidence>
<keyword evidence="1" id="KW-0472">Membrane</keyword>
<proteinExistence type="predicted"/>
<name>A0ABR8ZDP8_9FLAO</name>
<comment type="caution">
    <text evidence="2">The sequence shown here is derived from an EMBL/GenBank/DDBJ whole genome shotgun (WGS) entry which is preliminary data.</text>
</comment>
<keyword evidence="3" id="KW-1185">Reference proteome</keyword>
<feature type="transmembrane region" description="Helical" evidence="1">
    <location>
        <begin position="12"/>
        <end position="32"/>
    </location>
</feature>
<evidence type="ECO:0000256" key="1">
    <source>
        <dbReference type="SAM" id="Phobius"/>
    </source>
</evidence>
<protein>
    <submittedName>
        <fullName evidence="2">Uncharacterized protein</fullName>
    </submittedName>
</protein>
<dbReference type="RefSeq" id="WP_191736971.1">
    <property type="nucleotide sequence ID" value="NZ_JACYFS010000003.1"/>
</dbReference>
<feature type="transmembrane region" description="Helical" evidence="1">
    <location>
        <begin position="44"/>
        <end position="64"/>
    </location>
</feature>
<gene>
    <name evidence="2" type="ORF">IC610_11390</name>
</gene>
<sequence>MENIFSSVKEFIWDIIGYLIPGSLVLLLLNVIFDLTIPSDTGHFLFIIISYIIGYVIYGINIFIYEVCCKISFRDKIEREIKGRLEYTNAIDKINLKLSESFDGDSKVRTIRSIVMSYIPESDTKIYTFTFRSELSSSCSTVCMIFGIIGLASSTLDYLIGDKFDYFLESDYKKIIFYILLIISAIFLRNTRNKFYKMSMSLPFSIFITKDL</sequence>
<dbReference type="EMBL" id="JACYFS010000003">
    <property type="protein sequence ID" value="MBD8083020.1"/>
    <property type="molecule type" value="Genomic_DNA"/>
</dbReference>
<organism evidence="2 3">
    <name type="scientific">Chryseobacterium caseinilyticum</name>
    <dbReference type="NCBI Taxonomy" id="2771428"/>
    <lineage>
        <taxon>Bacteria</taxon>
        <taxon>Pseudomonadati</taxon>
        <taxon>Bacteroidota</taxon>
        <taxon>Flavobacteriia</taxon>
        <taxon>Flavobacteriales</taxon>
        <taxon>Weeksellaceae</taxon>
        <taxon>Chryseobacterium group</taxon>
        <taxon>Chryseobacterium</taxon>
    </lineage>
</organism>
<keyword evidence="1" id="KW-1133">Transmembrane helix</keyword>
<feature type="transmembrane region" description="Helical" evidence="1">
    <location>
        <begin position="175"/>
        <end position="191"/>
    </location>
</feature>
<accession>A0ABR8ZDP8</accession>